<evidence type="ECO:0000313" key="10">
    <source>
        <dbReference type="RefSeq" id="XP_023936466.2"/>
    </source>
</evidence>
<evidence type="ECO:0000256" key="4">
    <source>
        <dbReference type="ARBA" id="ARBA00022771"/>
    </source>
</evidence>
<keyword evidence="3" id="KW-0677">Repeat</keyword>
<organism evidence="9 10">
    <name type="scientific">Bicyclus anynana</name>
    <name type="common">Squinting bush brown butterfly</name>
    <dbReference type="NCBI Taxonomy" id="110368"/>
    <lineage>
        <taxon>Eukaryota</taxon>
        <taxon>Metazoa</taxon>
        <taxon>Ecdysozoa</taxon>
        <taxon>Arthropoda</taxon>
        <taxon>Hexapoda</taxon>
        <taxon>Insecta</taxon>
        <taxon>Pterygota</taxon>
        <taxon>Neoptera</taxon>
        <taxon>Endopterygota</taxon>
        <taxon>Lepidoptera</taxon>
        <taxon>Glossata</taxon>
        <taxon>Ditrysia</taxon>
        <taxon>Papilionoidea</taxon>
        <taxon>Nymphalidae</taxon>
        <taxon>Satyrinae</taxon>
        <taxon>Satyrini</taxon>
        <taxon>Mycalesina</taxon>
        <taxon>Bicyclus</taxon>
    </lineage>
</organism>
<dbReference type="RefSeq" id="XP_023936466.2">
    <property type="nucleotide sequence ID" value="XM_024080698.2"/>
</dbReference>
<dbReference type="SMART" id="SM00355">
    <property type="entry name" value="ZnF_C2H2"/>
    <property type="match status" value="4"/>
</dbReference>
<accession>A0A6J1N0U1</accession>
<dbReference type="GO" id="GO:0005634">
    <property type="term" value="C:nucleus"/>
    <property type="evidence" value="ECO:0007669"/>
    <property type="project" value="UniProtKB-SubCell"/>
</dbReference>
<keyword evidence="4 7" id="KW-0863">Zinc-finger</keyword>
<comment type="subcellular location">
    <subcellularLocation>
        <location evidence="1">Nucleus</location>
    </subcellularLocation>
</comment>
<evidence type="ECO:0000256" key="3">
    <source>
        <dbReference type="ARBA" id="ARBA00022737"/>
    </source>
</evidence>
<dbReference type="Proteomes" id="UP001652582">
    <property type="component" value="Chromosome 11"/>
</dbReference>
<evidence type="ECO:0000256" key="6">
    <source>
        <dbReference type="ARBA" id="ARBA00023242"/>
    </source>
</evidence>
<dbReference type="AlphaFoldDB" id="A0A6J1N0U1"/>
<dbReference type="PANTHER" id="PTHR16515:SF66">
    <property type="entry name" value="C2H2-TYPE DOMAIN-CONTAINING PROTEIN"/>
    <property type="match status" value="1"/>
</dbReference>
<name>A0A6J1N0U1_BICAN</name>
<dbReference type="SUPFAM" id="SSF57667">
    <property type="entry name" value="beta-beta-alpha zinc fingers"/>
    <property type="match status" value="2"/>
</dbReference>
<gene>
    <name evidence="10" type="primary">LOC112044746</name>
</gene>
<evidence type="ECO:0000313" key="9">
    <source>
        <dbReference type="Proteomes" id="UP001652582"/>
    </source>
</evidence>
<protein>
    <submittedName>
        <fullName evidence="10">Zinc finger protein 64</fullName>
    </submittedName>
</protein>
<sequence length="316" mass="35492">MEDIATVVVKKEDNSGNISTAMRLIFEDDNFIDNDNNGCISSDEARLLDNATCEDLHRKTLASCTTVTEHVTETQIVKCEIFKCTLCSEDFTQEIELNLHMIMHCQNGDSDAAYDKYQVCKPHSAAGCSLDSPVVKNETGLQKLNDDLPSAALAPASDAPLAARLAQNNEYGVEATKVTGLIEKSEQILESNIATKTYTDISSYTNCVVRLYDILKHPKKTAPDDNSRVSARSGAKRYSCELCHYKSTYKCQILLHIRTHTGEKPFPCELCNKKFSIRRNFLQHMRVHRGEKSNFCKICDFKCADRSALVRHIRTH</sequence>
<dbReference type="PROSITE" id="PS50157">
    <property type="entry name" value="ZINC_FINGER_C2H2_2"/>
    <property type="match status" value="3"/>
</dbReference>
<feature type="domain" description="C2H2-type" evidence="8">
    <location>
        <begin position="82"/>
        <end position="104"/>
    </location>
</feature>
<dbReference type="InterPro" id="IPR050331">
    <property type="entry name" value="Zinc_finger"/>
</dbReference>
<evidence type="ECO:0000256" key="2">
    <source>
        <dbReference type="ARBA" id="ARBA00022723"/>
    </source>
</evidence>
<proteinExistence type="predicted"/>
<feature type="non-terminal residue" evidence="10">
    <location>
        <position position="316"/>
    </location>
</feature>
<feature type="domain" description="C2H2-type" evidence="8">
    <location>
        <begin position="238"/>
        <end position="265"/>
    </location>
</feature>
<dbReference type="PANTHER" id="PTHR16515">
    <property type="entry name" value="PR DOMAIN ZINC FINGER PROTEIN"/>
    <property type="match status" value="1"/>
</dbReference>
<feature type="domain" description="C2H2-type" evidence="8">
    <location>
        <begin position="266"/>
        <end position="293"/>
    </location>
</feature>
<dbReference type="OrthoDB" id="3561125at2759"/>
<keyword evidence="5" id="KW-0862">Zinc</keyword>
<dbReference type="GeneID" id="112044746"/>
<dbReference type="GO" id="GO:0003677">
    <property type="term" value="F:DNA binding"/>
    <property type="evidence" value="ECO:0007669"/>
    <property type="project" value="UniProtKB-KW"/>
</dbReference>
<dbReference type="InterPro" id="IPR013087">
    <property type="entry name" value="Znf_C2H2_type"/>
</dbReference>
<dbReference type="PROSITE" id="PS00028">
    <property type="entry name" value="ZINC_FINGER_C2H2_1"/>
    <property type="match status" value="3"/>
</dbReference>
<evidence type="ECO:0000256" key="5">
    <source>
        <dbReference type="ARBA" id="ARBA00022833"/>
    </source>
</evidence>
<keyword evidence="2" id="KW-0479">Metal-binding</keyword>
<dbReference type="InterPro" id="IPR036236">
    <property type="entry name" value="Znf_C2H2_sf"/>
</dbReference>
<dbReference type="Pfam" id="PF00096">
    <property type="entry name" value="zf-C2H2"/>
    <property type="match status" value="3"/>
</dbReference>
<reference evidence="10" key="1">
    <citation type="submission" date="2025-08" db="UniProtKB">
        <authorList>
            <consortium name="RefSeq"/>
        </authorList>
    </citation>
    <scope>IDENTIFICATION</scope>
</reference>
<dbReference type="KEGG" id="bany:112044746"/>
<dbReference type="Gene3D" id="3.30.160.60">
    <property type="entry name" value="Classic Zinc Finger"/>
    <property type="match status" value="3"/>
</dbReference>
<keyword evidence="9" id="KW-1185">Reference proteome</keyword>
<dbReference type="GO" id="GO:0006355">
    <property type="term" value="P:regulation of DNA-templated transcription"/>
    <property type="evidence" value="ECO:0007669"/>
    <property type="project" value="UniProtKB-ARBA"/>
</dbReference>
<keyword evidence="6" id="KW-0539">Nucleus</keyword>
<dbReference type="GO" id="GO:0008270">
    <property type="term" value="F:zinc ion binding"/>
    <property type="evidence" value="ECO:0007669"/>
    <property type="project" value="UniProtKB-KW"/>
</dbReference>
<evidence type="ECO:0000256" key="7">
    <source>
        <dbReference type="PROSITE-ProRule" id="PRU00042"/>
    </source>
</evidence>
<evidence type="ECO:0000259" key="8">
    <source>
        <dbReference type="PROSITE" id="PS50157"/>
    </source>
</evidence>
<evidence type="ECO:0000256" key="1">
    <source>
        <dbReference type="ARBA" id="ARBA00004123"/>
    </source>
</evidence>